<dbReference type="EMBL" id="DAAUQX010000093">
    <property type="protein sequence ID" value="HAF2131047.1"/>
    <property type="molecule type" value="Genomic_DNA"/>
</dbReference>
<protein>
    <submittedName>
        <fullName evidence="1">Uncharacterized protein</fullName>
    </submittedName>
</protein>
<reference evidence="1" key="1">
    <citation type="journal article" date="2018" name="Genome Biol.">
        <title>SKESA: strategic k-mer extension for scrupulous assemblies.</title>
        <authorList>
            <person name="Souvorov A."/>
            <person name="Agarwala R."/>
            <person name="Lipman D.J."/>
        </authorList>
    </citation>
    <scope>NUCLEOTIDE SEQUENCE</scope>
    <source>
        <strain evidence="1">MA.CK_00/00001968</strain>
    </source>
</reference>
<gene>
    <name evidence="1" type="ORF">G9F27_005390</name>
</gene>
<reference evidence="1" key="2">
    <citation type="submission" date="2020-02" db="EMBL/GenBank/DDBJ databases">
        <authorList>
            <consortium name="NCBI Pathogen Detection Project"/>
        </authorList>
    </citation>
    <scope>NUCLEOTIDE SEQUENCE</scope>
    <source>
        <strain evidence="1">MA.CK_00/00001968</strain>
    </source>
</reference>
<comment type="caution">
    <text evidence="1">The sequence shown here is derived from an EMBL/GenBank/DDBJ whole genome shotgun (WGS) entry which is preliminary data.</text>
</comment>
<sequence length="104" mass="11770">MSYSVEKTEYIRGKNTMVIGIPPRKFSCKKCGWSKSIPVASDCHPEDIVGFDACPRCGNRALKVRYLRGYGGYPLGGNRVPNIQLLRDAWSFCVSLLKRNDRKK</sequence>
<proteinExistence type="predicted"/>
<evidence type="ECO:0000313" key="1">
    <source>
        <dbReference type="EMBL" id="HAF2131047.1"/>
    </source>
</evidence>
<dbReference type="AlphaFoldDB" id="A0A743PKG3"/>
<organism evidence="1">
    <name type="scientific">Salmonella enterica</name>
    <name type="common">Salmonella choleraesuis</name>
    <dbReference type="NCBI Taxonomy" id="28901"/>
    <lineage>
        <taxon>Bacteria</taxon>
        <taxon>Pseudomonadati</taxon>
        <taxon>Pseudomonadota</taxon>
        <taxon>Gammaproteobacteria</taxon>
        <taxon>Enterobacterales</taxon>
        <taxon>Enterobacteriaceae</taxon>
        <taxon>Salmonella</taxon>
    </lineage>
</organism>
<accession>A0A743PKG3</accession>
<name>A0A743PKG3_SALER</name>